<dbReference type="AlphaFoldDB" id="A0AAP3F9L9"/>
<evidence type="ECO:0000313" key="9">
    <source>
        <dbReference type="Proteomes" id="UP001209344"/>
    </source>
</evidence>
<accession>A0AAP3F9L9</accession>
<reference evidence="8" key="1">
    <citation type="submission" date="2022-11" db="EMBL/GenBank/DDBJ databases">
        <title>Genomic repertoires linked with pathogenic potency of arthritogenic Prevotella copri isolated from the gut of rheumatoid arthritis patients.</title>
        <authorList>
            <person name="Nii T."/>
            <person name="Maeda Y."/>
            <person name="Motooka D."/>
            <person name="Naito M."/>
            <person name="Matsumoto Y."/>
            <person name="Ogawa T."/>
            <person name="Oguro-Igashira E."/>
            <person name="Kishikawa T."/>
            <person name="Yamashita M."/>
            <person name="Koizumi S."/>
            <person name="Kurakawa T."/>
            <person name="Okumura R."/>
            <person name="Kayama H."/>
            <person name="Murakami M."/>
            <person name="Sakaguchi T."/>
            <person name="Das B."/>
            <person name="Nakamura S."/>
            <person name="Okada Y."/>
            <person name="Kumanogoh A."/>
            <person name="Takeda K."/>
        </authorList>
    </citation>
    <scope>NUCLEOTIDE SEQUENCE</scope>
    <source>
        <strain evidence="8">F3-75</strain>
    </source>
</reference>
<name>A0AAP3F9L9_9BACT</name>
<dbReference type="InterPro" id="IPR004556">
    <property type="entry name" value="HemK-like"/>
</dbReference>
<dbReference type="NCBIfam" id="TIGR00536">
    <property type="entry name" value="hemK_fam"/>
    <property type="match status" value="1"/>
</dbReference>
<evidence type="ECO:0000256" key="5">
    <source>
        <dbReference type="ARBA" id="ARBA00048391"/>
    </source>
</evidence>
<proteinExistence type="predicted"/>
<dbReference type="SUPFAM" id="SSF53335">
    <property type="entry name" value="S-adenosyl-L-methionine-dependent methyltransferases"/>
    <property type="match status" value="1"/>
</dbReference>
<feature type="domain" description="Methyltransferase small" evidence="6">
    <location>
        <begin position="171"/>
        <end position="258"/>
    </location>
</feature>
<keyword evidence="2 8" id="KW-0489">Methyltransferase</keyword>
<comment type="caution">
    <text evidence="8">The sequence shown here is derived from an EMBL/GenBank/DDBJ whole genome shotgun (WGS) entry which is preliminary data.</text>
</comment>
<dbReference type="GO" id="GO:0032259">
    <property type="term" value="P:methylation"/>
    <property type="evidence" value="ECO:0007669"/>
    <property type="project" value="UniProtKB-KW"/>
</dbReference>
<evidence type="ECO:0000256" key="1">
    <source>
        <dbReference type="ARBA" id="ARBA00012771"/>
    </source>
</evidence>
<dbReference type="Gene3D" id="3.40.50.150">
    <property type="entry name" value="Vaccinia Virus protein VP39"/>
    <property type="match status" value="1"/>
</dbReference>
<dbReference type="CDD" id="cd02440">
    <property type="entry name" value="AdoMet_MTases"/>
    <property type="match status" value="1"/>
</dbReference>
<evidence type="ECO:0000256" key="2">
    <source>
        <dbReference type="ARBA" id="ARBA00022603"/>
    </source>
</evidence>
<dbReference type="PANTHER" id="PTHR18895">
    <property type="entry name" value="HEMK METHYLTRANSFERASE"/>
    <property type="match status" value="1"/>
</dbReference>
<dbReference type="PROSITE" id="PS00092">
    <property type="entry name" value="N6_MTASE"/>
    <property type="match status" value="1"/>
</dbReference>
<dbReference type="InterPro" id="IPR002052">
    <property type="entry name" value="DNA_methylase_N6_adenine_CS"/>
</dbReference>
<dbReference type="Pfam" id="PF17827">
    <property type="entry name" value="PrmC_N"/>
    <property type="match status" value="1"/>
</dbReference>
<dbReference type="InterPro" id="IPR007848">
    <property type="entry name" value="Small_mtfrase_dom"/>
</dbReference>
<sequence length="344" mass="39682">MKTYQQLWQSLTPLYEAGEAQAIVRTVLDVKYGMTLTDIIGGKVNELSADEGKKLEEIVYRLQKGEPVQYVLGQADFAGRTFHVEPGVLIPRPETAELCQWIVETQKENWENVEEIIRKEFNISPDVAFEDINIFKEKGWFKRKYSRLRFIVKIVHYYIKARHTKLASPRPRIMDLCTGSGCIAITLSLEIPDSEVLGIDISDSACNVATKNAKQLASKAIFKNVDIFDLLEMCKTNREEHFKADIIVSNPPYICEKEKADMEKNVLDYEPDLALFVPDEDPLKFYRAIAEFASLELRSWGMLYFEINPLYEKETREMLEGFGFKNIETKEDAFGKKRMMQAMK</sequence>
<feature type="domain" description="Release factor glutamine methyltransferase N-terminal" evidence="7">
    <location>
        <begin position="28"/>
        <end position="73"/>
    </location>
</feature>
<organism evidence="8 9">
    <name type="scientific">Segatella copri</name>
    <dbReference type="NCBI Taxonomy" id="165179"/>
    <lineage>
        <taxon>Bacteria</taxon>
        <taxon>Pseudomonadati</taxon>
        <taxon>Bacteroidota</taxon>
        <taxon>Bacteroidia</taxon>
        <taxon>Bacteroidales</taxon>
        <taxon>Prevotellaceae</taxon>
        <taxon>Segatella</taxon>
    </lineage>
</organism>
<keyword evidence="4" id="KW-0949">S-adenosyl-L-methionine</keyword>
<gene>
    <name evidence="8" type="ORF">ONT16_06300</name>
</gene>
<evidence type="ECO:0000259" key="7">
    <source>
        <dbReference type="Pfam" id="PF17827"/>
    </source>
</evidence>
<dbReference type="InterPro" id="IPR040758">
    <property type="entry name" value="PrmC_N"/>
</dbReference>
<dbReference type="PANTHER" id="PTHR18895:SF74">
    <property type="entry name" value="MTRF1L RELEASE FACTOR GLUTAMINE METHYLTRANSFERASE"/>
    <property type="match status" value="1"/>
</dbReference>
<dbReference type="GO" id="GO:0003676">
    <property type="term" value="F:nucleic acid binding"/>
    <property type="evidence" value="ECO:0007669"/>
    <property type="project" value="InterPro"/>
</dbReference>
<comment type="catalytic activity">
    <reaction evidence="5">
        <text>L-glutaminyl-[peptide chain release factor] + S-adenosyl-L-methionine = N(5)-methyl-L-glutaminyl-[peptide chain release factor] + S-adenosyl-L-homocysteine + H(+)</text>
        <dbReference type="Rhea" id="RHEA:42896"/>
        <dbReference type="Rhea" id="RHEA-COMP:10271"/>
        <dbReference type="Rhea" id="RHEA-COMP:10272"/>
        <dbReference type="ChEBI" id="CHEBI:15378"/>
        <dbReference type="ChEBI" id="CHEBI:30011"/>
        <dbReference type="ChEBI" id="CHEBI:57856"/>
        <dbReference type="ChEBI" id="CHEBI:59789"/>
        <dbReference type="ChEBI" id="CHEBI:61891"/>
        <dbReference type="EC" id="2.1.1.297"/>
    </reaction>
</comment>
<dbReference type="Gene3D" id="1.10.8.10">
    <property type="entry name" value="DNA helicase RuvA subunit, C-terminal domain"/>
    <property type="match status" value="1"/>
</dbReference>
<keyword evidence="3" id="KW-0808">Transferase</keyword>
<protein>
    <recommendedName>
        <fullName evidence="1">peptide chain release factor N(5)-glutamine methyltransferase</fullName>
        <ecNumber evidence="1">2.1.1.297</ecNumber>
    </recommendedName>
</protein>
<dbReference type="GO" id="GO:0008276">
    <property type="term" value="F:protein methyltransferase activity"/>
    <property type="evidence" value="ECO:0007669"/>
    <property type="project" value="InterPro"/>
</dbReference>
<dbReference type="EMBL" id="JAPDVK010000002">
    <property type="protein sequence ID" value="MCW4127867.1"/>
    <property type="molecule type" value="Genomic_DNA"/>
</dbReference>
<evidence type="ECO:0000256" key="4">
    <source>
        <dbReference type="ARBA" id="ARBA00022691"/>
    </source>
</evidence>
<evidence type="ECO:0000256" key="3">
    <source>
        <dbReference type="ARBA" id="ARBA00022679"/>
    </source>
</evidence>
<evidence type="ECO:0000313" key="8">
    <source>
        <dbReference type="EMBL" id="MCW4127867.1"/>
    </source>
</evidence>
<evidence type="ECO:0000259" key="6">
    <source>
        <dbReference type="Pfam" id="PF05175"/>
    </source>
</evidence>
<dbReference type="EC" id="2.1.1.297" evidence="1"/>
<dbReference type="Pfam" id="PF05175">
    <property type="entry name" value="MTS"/>
    <property type="match status" value="1"/>
</dbReference>
<dbReference type="InterPro" id="IPR050320">
    <property type="entry name" value="N5-glutamine_MTase"/>
</dbReference>
<dbReference type="InterPro" id="IPR029063">
    <property type="entry name" value="SAM-dependent_MTases_sf"/>
</dbReference>
<dbReference type="Proteomes" id="UP001209344">
    <property type="component" value="Unassembled WGS sequence"/>
</dbReference>
<dbReference type="RefSeq" id="WP_264965783.1">
    <property type="nucleotide sequence ID" value="NZ_JAPDVK010000002.1"/>
</dbReference>